<protein>
    <submittedName>
        <fullName evidence="1">Uncharacterized protein</fullName>
    </submittedName>
</protein>
<organism evidence="1 2">
    <name type="scientific">Syncephalastrum racemosum</name>
    <name type="common">Filamentous fungus</name>
    <dbReference type="NCBI Taxonomy" id="13706"/>
    <lineage>
        <taxon>Eukaryota</taxon>
        <taxon>Fungi</taxon>
        <taxon>Fungi incertae sedis</taxon>
        <taxon>Mucoromycota</taxon>
        <taxon>Mucoromycotina</taxon>
        <taxon>Mucoromycetes</taxon>
        <taxon>Mucorales</taxon>
        <taxon>Syncephalastraceae</taxon>
        <taxon>Syncephalastrum</taxon>
    </lineage>
</organism>
<proteinExistence type="predicted"/>
<keyword evidence="2" id="KW-1185">Reference proteome</keyword>
<gene>
    <name evidence="1" type="ORF">BCR43DRAFT_485401</name>
</gene>
<dbReference type="AlphaFoldDB" id="A0A1X2HMJ5"/>
<evidence type="ECO:0000313" key="2">
    <source>
        <dbReference type="Proteomes" id="UP000242180"/>
    </source>
</evidence>
<comment type="caution">
    <text evidence="1">The sequence shown here is derived from an EMBL/GenBank/DDBJ whole genome shotgun (WGS) entry which is preliminary data.</text>
</comment>
<evidence type="ECO:0000313" key="1">
    <source>
        <dbReference type="EMBL" id="ORZ00549.1"/>
    </source>
</evidence>
<sequence>MSKLTQSSPLVHLGQRSAEPVVRKHVDEPFLRRQGSRRTRAVVSLLELLARLDLLARKLQQGSFPQLQEEAKTLATSIQSKWSALAGADPTAKQELIEALRLNSLYGHAMRYLSTSPEDQQSDGFSRHCKQMGQYDQLYATACRLYRHLKLPNHSYIPYQLALVYQCVTQLGSPFKSYRDRIEQQFDDIRQYQTQHPDGRLHPDQVEWLLMLTRELAMQTCVVGPVAVGTEPPTSLPLFDAMHYARHLT</sequence>
<reference evidence="1 2" key="1">
    <citation type="submission" date="2016-07" db="EMBL/GenBank/DDBJ databases">
        <title>Pervasive Adenine N6-methylation of Active Genes in Fungi.</title>
        <authorList>
            <consortium name="DOE Joint Genome Institute"/>
            <person name="Mondo S.J."/>
            <person name="Dannebaum R.O."/>
            <person name="Kuo R.C."/>
            <person name="Labutti K."/>
            <person name="Haridas S."/>
            <person name="Kuo A."/>
            <person name="Salamov A."/>
            <person name="Ahrendt S.R."/>
            <person name="Lipzen A."/>
            <person name="Sullivan W."/>
            <person name="Andreopoulos W.B."/>
            <person name="Clum A."/>
            <person name="Lindquist E."/>
            <person name="Daum C."/>
            <person name="Ramamoorthy G.K."/>
            <person name="Gryganskyi A."/>
            <person name="Culley D."/>
            <person name="Magnuson J.K."/>
            <person name="James T.Y."/>
            <person name="O'Malley M.A."/>
            <person name="Stajich J.E."/>
            <person name="Spatafora J.W."/>
            <person name="Visel A."/>
            <person name="Grigoriev I.V."/>
        </authorList>
    </citation>
    <scope>NUCLEOTIDE SEQUENCE [LARGE SCALE GENOMIC DNA]</scope>
    <source>
        <strain evidence="1 2">NRRL 2496</strain>
    </source>
</reference>
<accession>A0A1X2HMJ5</accession>
<dbReference type="OrthoDB" id="533331at2759"/>
<dbReference type="STRING" id="13706.A0A1X2HMJ5"/>
<name>A0A1X2HMJ5_SYNRA</name>
<dbReference type="InParanoid" id="A0A1X2HMJ5"/>
<dbReference type="Proteomes" id="UP000242180">
    <property type="component" value="Unassembled WGS sequence"/>
</dbReference>
<dbReference type="EMBL" id="MCGN01000002">
    <property type="protein sequence ID" value="ORZ00549.1"/>
    <property type="molecule type" value="Genomic_DNA"/>
</dbReference>
<dbReference type="OMA" id="DAMHYAR"/>